<proteinExistence type="predicted"/>
<dbReference type="EMBL" id="KN822103">
    <property type="protein sequence ID" value="KIM57267.1"/>
    <property type="molecule type" value="Genomic_DNA"/>
</dbReference>
<dbReference type="InParanoid" id="A0A0C2ZXT2"/>
<name>A0A0C2ZXT2_9AGAM</name>
<dbReference type="Proteomes" id="UP000053989">
    <property type="component" value="Unassembled WGS sequence"/>
</dbReference>
<accession>A0A0C2ZXT2</accession>
<reference evidence="2" key="2">
    <citation type="submission" date="2015-01" db="EMBL/GenBank/DDBJ databases">
        <title>Evolutionary Origins and Diversification of the Mycorrhizal Mutualists.</title>
        <authorList>
            <consortium name="DOE Joint Genome Institute"/>
            <consortium name="Mycorrhizal Genomics Consortium"/>
            <person name="Kohler A."/>
            <person name="Kuo A."/>
            <person name="Nagy L.G."/>
            <person name="Floudas D."/>
            <person name="Copeland A."/>
            <person name="Barry K.W."/>
            <person name="Cichocki N."/>
            <person name="Veneault-Fourrey C."/>
            <person name="LaButti K."/>
            <person name="Lindquist E.A."/>
            <person name="Lipzen A."/>
            <person name="Lundell T."/>
            <person name="Morin E."/>
            <person name="Murat C."/>
            <person name="Riley R."/>
            <person name="Ohm R."/>
            <person name="Sun H."/>
            <person name="Tunlid A."/>
            <person name="Henrissat B."/>
            <person name="Grigoriev I.V."/>
            <person name="Hibbett D.S."/>
            <person name="Martin F."/>
        </authorList>
    </citation>
    <scope>NUCLEOTIDE SEQUENCE [LARGE SCALE GENOMIC DNA]</scope>
    <source>
        <strain evidence="2">Foug A</strain>
    </source>
</reference>
<keyword evidence="2" id="KW-1185">Reference proteome</keyword>
<reference evidence="1 2" key="1">
    <citation type="submission" date="2014-04" db="EMBL/GenBank/DDBJ databases">
        <authorList>
            <consortium name="DOE Joint Genome Institute"/>
            <person name="Kuo A."/>
            <person name="Kohler A."/>
            <person name="Nagy L.G."/>
            <person name="Floudas D."/>
            <person name="Copeland A."/>
            <person name="Barry K.W."/>
            <person name="Cichocki N."/>
            <person name="Veneault-Fourrey C."/>
            <person name="LaButti K."/>
            <person name="Lindquist E.A."/>
            <person name="Lipzen A."/>
            <person name="Lundell T."/>
            <person name="Morin E."/>
            <person name="Murat C."/>
            <person name="Sun H."/>
            <person name="Tunlid A."/>
            <person name="Henrissat B."/>
            <person name="Grigoriev I.V."/>
            <person name="Hibbett D.S."/>
            <person name="Martin F."/>
            <person name="Nordberg H.P."/>
            <person name="Cantor M.N."/>
            <person name="Hua S.X."/>
        </authorList>
    </citation>
    <scope>NUCLEOTIDE SEQUENCE [LARGE SCALE GENOMIC DNA]</scope>
    <source>
        <strain evidence="1 2">Foug A</strain>
    </source>
</reference>
<dbReference type="AlphaFoldDB" id="A0A0C2ZXT2"/>
<sequence>MQAPERPTALSSKMFCCLPMRLLKSMTISREEATAILRIFDSGETTHSWSEGTLRLMNAADSETSASQPPTQLHGHV</sequence>
<evidence type="ECO:0000313" key="2">
    <source>
        <dbReference type="Proteomes" id="UP000053989"/>
    </source>
</evidence>
<protein>
    <submittedName>
        <fullName evidence="1">Uncharacterized protein</fullName>
    </submittedName>
</protein>
<organism evidence="1 2">
    <name type="scientific">Scleroderma citrinum Foug A</name>
    <dbReference type="NCBI Taxonomy" id="1036808"/>
    <lineage>
        <taxon>Eukaryota</taxon>
        <taxon>Fungi</taxon>
        <taxon>Dikarya</taxon>
        <taxon>Basidiomycota</taxon>
        <taxon>Agaricomycotina</taxon>
        <taxon>Agaricomycetes</taxon>
        <taxon>Agaricomycetidae</taxon>
        <taxon>Boletales</taxon>
        <taxon>Sclerodermatineae</taxon>
        <taxon>Sclerodermataceae</taxon>
        <taxon>Scleroderma</taxon>
    </lineage>
</organism>
<evidence type="ECO:0000313" key="1">
    <source>
        <dbReference type="EMBL" id="KIM57267.1"/>
    </source>
</evidence>
<dbReference type="HOGENOM" id="CLU_2639510_0_0_1"/>
<gene>
    <name evidence="1" type="ORF">SCLCIDRAFT_183454</name>
</gene>